<proteinExistence type="inferred from homology"/>
<evidence type="ECO:0000313" key="14">
    <source>
        <dbReference type="Proteomes" id="UP001287286"/>
    </source>
</evidence>
<reference evidence="11" key="3">
    <citation type="submission" date="2023-11" db="EMBL/GenBank/DDBJ databases">
        <authorList>
            <person name="Beijen E."/>
            <person name="Ohm R.A."/>
        </authorList>
    </citation>
    <scope>NUCLEOTIDE SEQUENCE</scope>
    <source>
        <strain evidence="11">CBS 150709</strain>
    </source>
</reference>
<gene>
    <name evidence="12" type="ORF">PCL_08790</name>
    <name evidence="11" type="ORF">Purlil1_7096</name>
</gene>
<dbReference type="Pfam" id="PF08148">
    <property type="entry name" value="DSHCT"/>
    <property type="match status" value="1"/>
</dbReference>
<dbReference type="GO" id="GO:0005524">
    <property type="term" value="F:ATP binding"/>
    <property type="evidence" value="ECO:0007669"/>
    <property type="project" value="UniProtKB-KW"/>
</dbReference>
<evidence type="ECO:0000259" key="10">
    <source>
        <dbReference type="PROSITE" id="PS51194"/>
    </source>
</evidence>
<dbReference type="GO" id="GO:0006401">
    <property type="term" value="P:RNA catabolic process"/>
    <property type="evidence" value="ECO:0007669"/>
    <property type="project" value="InterPro"/>
</dbReference>
<dbReference type="CDD" id="cd18024">
    <property type="entry name" value="DEXHc_Mtr4-like"/>
    <property type="match status" value="1"/>
</dbReference>
<dbReference type="PROSITE" id="PS51194">
    <property type="entry name" value="HELICASE_CTER"/>
    <property type="match status" value="1"/>
</dbReference>
<sequence length="1095" mass="124204">MDDMFDVFEGKPGRQSDSEEEQVPQRPRNRDKTKKRKADEAMNGAATQEKQPAEDEDMDANETKSKDDESDEDESDTPSQQDKKRRKKEDGVGPVLTDTFQTAESREVAGATTLLPQESSLVLSHNIQHQVALPPDLDYEYVPLSEHKSPEEPARTWNFKLDPFQSLSVASIEREESVLVSAHTSAGKTVVAEYAIAQCLKRNQRVIYTSPIKALSNQKYRDFDAIFGDVGLMTGDVTINPTASCLVMTTEILRSMLYRGSEIMREVGWVVFDEIHYMRDKTRGVVWEETIIMLPDKVRYVFLSATIPNAFQFAEWIAKIHHQACHVVYTDFRPTPLQNYFYPCGGKGARMVVDEKGNFNESNFNSVMQEVEDRKGAESNDINAKLKGKGKNKKTNKGGGPDEGSDIYKIIKMTIKKKFNPVIVFNFSKREVENLAIKVGNLDFNDDSEQAMVEKVFRSAIDSLSEEDRELPQIVHLLPLLKRGVGVHHSGLLPILKETIEILFQESLIKVLFATETFSIGLNMPAKTVIFTQVTKWDGVKRRPITSSEYIQMAGRAGRRGLDARGLVLMMIDDKLEPEVAKEIVTGHQDRLNSAFYLGYNMILNLLRIEAISPEFMLERCFHQFQNAASVPSLEKDLMALQQERDSLAIPDEATIKDYYQIRQQLNTYTADMRAVIQHPQYSLEYLQPGRLVQIYNPKVSPDNVAGGQDFGWGVVVKHEPRKAPKLGEPEHAPQESVIVNVLLPLAASSSSVYPGQPSAEMQAGLVPANGDEEVIYETVPCLLSCVKAISQIRIFLPKDGLRTDQDKETAFKSLSEVKRRFPDGVPILDPLENMDITDESFKKLLRKIEVLESRLLANPLHLSPLLPSLWDQYHAKMQVSEKVKEKKKAIAKAHSIAQMDELKSRKRVLRRLGFINDAEVVQLKARVACEISSTEGHELLLSELLFDRFFNELTPEMIASILSCFIFDEKVETQALKEELQKPYREVLAKARIVAKVSQECKLDVNEEEYVQSLKWQLMETVYAWANGRPFSEICKMTNTYEGSLIRLFRRLEELLRQMAQAAKVMGNDDLTKKFEESLQKVRRDIVAAQSLYL</sequence>
<dbReference type="GO" id="GO:0003723">
    <property type="term" value="F:RNA binding"/>
    <property type="evidence" value="ECO:0007669"/>
    <property type="project" value="InterPro"/>
</dbReference>
<dbReference type="PANTHER" id="PTHR12131:SF7">
    <property type="entry name" value="EXOSOME RNA HELICASE MTR4"/>
    <property type="match status" value="1"/>
</dbReference>
<name>A0A2U3EG63_PURLI</name>
<feature type="domain" description="Helicase C-terminal" evidence="10">
    <location>
        <begin position="406"/>
        <end position="610"/>
    </location>
</feature>
<keyword evidence="7" id="KW-0539">Nucleus</keyword>
<dbReference type="SMART" id="SM00490">
    <property type="entry name" value="HELICc"/>
    <property type="match status" value="1"/>
</dbReference>
<feature type="compositionally biased region" description="Basic and acidic residues" evidence="8">
    <location>
        <begin position="8"/>
        <end position="17"/>
    </location>
</feature>
<dbReference type="PANTHER" id="PTHR12131">
    <property type="entry name" value="ATP-DEPENDENT RNA AND DNA HELICASE"/>
    <property type="match status" value="1"/>
</dbReference>
<dbReference type="SMART" id="SM00487">
    <property type="entry name" value="DEXDc"/>
    <property type="match status" value="1"/>
</dbReference>
<dbReference type="EMBL" id="LCWV01000004">
    <property type="protein sequence ID" value="PWI73514.1"/>
    <property type="molecule type" value="Genomic_DNA"/>
</dbReference>
<evidence type="ECO:0000313" key="12">
    <source>
        <dbReference type="EMBL" id="PWI73514.1"/>
    </source>
</evidence>
<dbReference type="CDD" id="cd18795">
    <property type="entry name" value="SF2_C_Ski2"/>
    <property type="match status" value="1"/>
</dbReference>
<organism evidence="12 13">
    <name type="scientific">Purpureocillium lilacinum</name>
    <name type="common">Paecilomyces lilacinus</name>
    <dbReference type="NCBI Taxonomy" id="33203"/>
    <lineage>
        <taxon>Eukaryota</taxon>
        <taxon>Fungi</taxon>
        <taxon>Dikarya</taxon>
        <taxon>Ascomycota</taxon>
        <taxon>Pezizomycotina</taxon>
        <taxon>Sordariomycetes</taxon>
        <taxon>Hypocreomycetidae</taxon>
        <taxon>Hypocreales</taxon>
        <taxon>Ophiocordycipitaceae</taxon>
        <taxon>Purpureocillium</taxon>
    </lineage>
</organism>
<dbReference type="GO" id="GO:0003724">
    <property type="term" value="F:RNA helicase activity"/>
    <property type="evidence" value="ECO:0007669"/>
    <property type="project" value="InterPro"/>
</dbReference>
<dbReference type="CDD" id="cd13154">
    <property type="entry name" value="KOW_Mtr4"/>
    <property type="match status" value="1"/>
</dbReference>
<dbReference type="Pfam" id="PF13234">
    <property type="entry name" value="MTR4_beta-barrel"/>
    <property type="match status" value="1"/>
</dbReference>
<dbReference type="FunFam" id="1.10.3380.30:FF:000003">
    <property type="entry name" value="ATP dependent RNA helicase (Dob1)"/>
    <property type="match status" value="1"/>
</dbReference>
<dbReference type="SUPFAM" id="SSF52540">
    <property type="entry name" value="P-loop containing nucleoside triphosphate hydrolases"/>
    <property type="match status" value="1"/>
</dbReference>
<dbReference type="FunFam" id="3.40.50.300:FF:000141">
    <property type="entry name" value="ATP-dependent RNA helicase DOB1"/>
    <property type="match status" value="1"/>
</dbReference>
<dbReference type="GO" id="GO:0016787">
    <property type="term" value="F:hydrolase activity"/>
    <property type="evidence" value="ECO:0007669"/>
    <property type="project" value="UniProtKB-KW"/>
</dbReference>
<protein>
    <submittedName>
        <fullName evidence="12">ATP-dependent RNA helicase DOB1</fullName>
    </submittedName>
</protein>
<feature type="compositionally biased region" description="Basic residues" evidence="8">
    <location>
        <begin position="27"/>
        <end position="36"/>
    </location>
</feature>
<dbReference type="Gene3D" id="1.10.3380.30">
    <property type="match status" value="1"/>
</dbReference>
<dbReference type="InterPro" id="IPR016438">
    <property type="entry name" value="SKI2-like"/>
</dbReference>
<dbReference type="FunFam" id="2.40.30.300:FF:000001">
    <property type="entry name" value="Mtr4 exosome RNA helicase"/>
    <property type="match status" value="1"/>
</dbReference>
<dbReference type="Gene3D" id="3.40.50.300">
    <property type="entry name" value="P-loop containing nucleotide triphosphate hydrolases"/>
    <property type="match status" value="2"/>
</dbReference>
<reference evidence="11 14" key="4">
    <citation type="journal article" date="2024" name="Microbiol. Resour. Announc.">
        <title>Genome annotations for the ascomycete fungi Trichoderma harzianum, Trichoderma aggressivum, and Purpureocillium lilacinum.</title>
        <authorList>
            <person name="Beijen E.P.W."/>
            <person name="Ohm R.A."/>
        </authorList>
    </citation>
    <scope>NUCLEOTIDE SEQUENCE [LARGE SCALE GENOMIC DNA]</scope>
    <source>
        <strain evidence="11 14">CBS 150709</strain>
    </source>
</reference>
<dbReference type="Proteomes" id="UP000245956">
    <property type="component" value="Unassembled WGS sequence"/>
</dbReference>
<dbReference type="InterPro" id="IPR050699">
    <property type="entry name" value="RNA-DNA_Helicase"/>
</dbReference>
<keyword evidence="5 12" id="KW-0347">Helicase</keyword>
<dbReference type="Pfam" id="PF00271">
    <property type="entry name" value="Helicase_C"/>
    <property type="match status" value="1"/>
</dbReference>
<evidence type="ECO:0000259" key="9">
    <source>
        <dbReference type="PROSITE" id="PS51192"/>
    </source>
</evidence>
<dbReference type="PROSITE" id="PS51192">
    <property type="entry name" value="HELICASE_ATP_BIND_1"/>
    <property type="match status" value="1"/>
</dbReference>
<evidence type="ECO:0000256" key="3">
    <source>
        <dbReference type="ARBA" id="ARBA00022741"/>
    </source>
</evidence>
<keyword evidence="3" id="KW-0547">Nucleotide-binding</keyword>
<dbReference type="InterPro" id="IPR012961">
    <property type="entry name" value="Ski2/MTR4_C"/>
</dbReference>
<dbReference type="PIRSF" id="PIRSF005198">
    <property type="entry name" value="Antiviral_helicase_SKI2"/>
    <property type="match status" value="1"/>
</dbReference>
<dbReference type="Gene3D" id="2.40.30.300">
    <property type="match status" value="1"/>
</dbReference>
<dbReference type="InterPro" id="IPR011545">
    <property type="entry name" value="DEAD/DEAH_box_helicase_dom"/>
</dbReference>
<evidence type="ECO:0000313" key="11">
    <source>
        <dbReference type="EMBL" id="KAK4088545.1"/>
    </source>
</evidence>
<reference evidence="12 13" key="2">
    <citation type="journal article" date="2016" name="Front. Microbiol.">
        <title>Genome and transcriptome sequences reveal the specific parasitism of the nematophagous Purpureocillium lilacinum 36-1.</title>
        <authorList>
            <person name="Xie J."/>
            <person name="Li S."/>
            <person name="Mo C."/>
            <person name="Xiao X."/>
            <person name="Peng D."/>
            <person name="Wang G."/>
            <person name="Xiao Y."/>
        </authorList>
    </citation>
    <scope>NUCLEOTIDE SEQUENCE [LARGE SCALE GENOMIC DNA]</scope>
    <source>
        <strain evidence="12 13">36-1</strain>
    </source>
</reference>
<evidence type="ECO:0000256" key="6">
    <source>
        <dbReference type="ARBA" id="ARBA00022840"/>
    </source>
</evidence>
<dbReference type="Pfam" id="PF00270">
    <property type="entry name" value="DEAD"/>
    <property type="match status" value="1"/>
</dbReference>
<dbReference type="InterPro" id="IPR025696">
    <property type="entry name" value="Beta-barrel_MTR4"/>
</dbReference>
<keyword evidence="14" id="KW-1185">Reference proteome</keyword>
<dbReference type="InterPro" id="IPR048392">
    <property type="entry name" value="MTR4-like_stalk"/>
</dbReference>
<accession>A0A2U3EG63</accession>
<dbReference type="Pfam" id="PF21408">
    <property type="entry name" value="MTR4-like_stalk"/>
    <property type="match status" value="1"/>
</dbReference>
<evidence type="ECO:0000256" key="7">
    <source>
        <dbReference type="ARBA" id="ARBA00023242"/>
    </source>
</evidence>
<dbReference type="GO" id="GO:0005634">
    <property type="term" value="C:nucleus"/>
    <property type="evidence" value="ECO:0007669"/>
    <property type="project" value="UniProtKB-SubCell"/>
</dbReference>
<evidence type="ECO:0000313" key="13">
    <source>
        <dbReference type="Proteomes" id="UP000245956"/>
    </source>
</evidence>
<dbReference type="InterPro" id="IPR001650">
    <property type="entry name" value="Helicase_C-like"/>
</dbReference>
<dbReference type="SMART" id="SM01142">
    <property type="entry name" value="DSHCT"/>
    <property type="match status" value="1"/>
</dbReference>
<dbReference type="FunFam" id="3.40.50.300:FF:000083">
    <property type="entry name" value="ATP-dependent RNA helicase DOB1"/>
    <property type="match status" value="1"/>
</dbReference>
<keyword evidence="6" id="KW-0067">ATP-binding</keyword>
<dbReference type="GO" id="GO:0000460">
    <property type="term" value="P:maturation of 5.8S rRNA"/>
    <property type="evidence" value="ECO:0007669"/>
    <property type="project" value="TreeGrafter"/>
</dbReference>
<evidence type="ECO:0000256" key="2">
    <source>
        <dbReference type="ARBA" id="ARBA00010140"/>
    </source>
</evidence>
<comment type="similarity">
    <text evidence="2">Belongs to the helicase family. SKI2 subfamily.</text>
</comment>
<comment type="subcellular location">
    <subcellularLocation>
        <location evidence="1">Nucleus</location>
    </subcellularLocation>
</comment>
<feature type="domain" description="Helicase ATP-binding" evidence="9">
    <location>
        <begin position="169"/>
        <end position="325"/>
    </location>
</feature>
<evidence type="ECO:0000256" key="5">
    <source>
        <dbReference type="ARBA" id="ARBA00022806"/>
    </source>
</evidence>
<dbReference type="EMBL" id="JAWRVI010000024">
    <property type="protein sequence ID" value="KAK4088545.1"/>
    <property type="molecule type" value="Genomic_DNA"/>
</dbReference>
<evidence type="ECO:0000256" key="1">
    <source>
        <dbReference type="ARBA" id="ARBA00004123"/>
    </source>
</evidence>
<dbReference type="AlphaFoldDB" id="A0A2U3EG63"/>
<dbReference type="Proteomes" id="UP001287286">
    <property type="component" value="Unassembled WGS sequence"/>
</dbReference>
<comment type="caution">
    <text evidence="12">The sequence shown here is derived from an EMBL/GenBank/DDBJ whole genome shotgun (WGS) entry which is preliminary data.</text>
</comment>
<dbReference type="InterPro" id="IPR014001">
    <property type="entry name" value="Helicase_ATP-bd"/>
</dbReference>
<evidence type="ECO:0000256" key="4">
    <source>
        <dbReference type="ARBA" id="ARBA00022801"/>
    </source>
</evidence>
<reference evidence="12" key="1">
    <citation type="submission" date="2015-05" db="EMBL/GenBank/DDBJ databases">
        <authorList>
            <person name="Wang D.B."/>
            <person name="Wang M."/>
        </authorList>
    </citation>
    <scope>NUCLEOTIDE SEQUENCE</scope>
    <source>
        <strain evidence="12">36-1</strain>
    </source>
</reference>
<feature type="region of interest" description="Disordered" evidence="8">
    <location>
        <begin position="1"/>
        <end position="104"/>
    </location>
</feature>
<dbReference type="InterPro" id="IPR027417">
    <property type="entry name" value="P-loop_NTPase"/>
</dbReference>
<evidence type="ECO:0000256" key="8">
    <source>
        <dbReference type="SAM" id="MobiDB-lite"/>
    </source>
</evidence>
<keyword evidence="4" id="KW-0378">Hydrolase</keyword>